<proteinExistence type="predicted"/>
<name>A0AA96J7A6_9MICO</name>
<dbReference type="Proteomes" id="UP001304125">
    <property type="component" value="Chromosome"/>
</dbReference>
<organism evidence="1 2">
    <name type="scientific">Demequina capsici</name>
    <dbReference type="NCBI Taxonomy" id="3075620"/>
    <lineage>
        <taxon>Bacteria</taxon>
        <taxon>Bacillati</taxon>
        <taxon>Actinomycetota</taxon>
        <taxon>Actinomycetes</taxon>
        <taxon>Micrococcales</taxon>
        <taxon>Demequinaceae</taxon>
        <taxon>Demequina</taxon>
    </lineage>
</organism>
<sequence length="248" mass="26493">MTRRRSHAAEGAWTWWDEAALYSAHVVAQVMSGRGDEVPQGEVASFPPRIAAGERFLTQGWYRLREWTAPGNGTYAQTSGVMLATGAVGVAASAAFMAATALSNSQRRAAAAAAAAPRWHEVDRGNLHVSTAGFYLASHLGVRSWPWAAVIACDPVDATRLSVTGSTASGSQVAWVIESPWASLLFGMWAAHIHPQHPTFESGAWLPRGWESRASAAGKVLPTRVRLGSSEDVRSAPITARSIEPPRP</sequence>
<reference evidence="1 2" key="1">
    <citation type="submission" date="2023-09" db="EMBL/GenBank/DDBJ databases">
        <title>Demequina sp. a novel bacteria isolated from Capsicum annuum.</title>
        <authorList>
            <person name="Humaira Z."/>
            <person name="Lee J."/>
            <person name="Cho D."/>
        </authorList>
    </citation>
    <scope>NUCLEOTIDE SEQUENCE [LARGE SCALE GENOMIC DNA]</scope>
    <source>
        <strain evidence="1 2">OYTSA14</strain>
    </source>
</reference>
<evidence type="ECO:0000313" key="2">
    <source>
        <dbReference type="Proteomes" id="UP001304125"/>
    </source>
</evidence>
<gene>
    <name evidence="1" type="ORF">RN606_02380</name>
</gene>
<dbReference type="EMBL" id="CP134879">
    <property type="protein sequence ID" value="WNM25017.1"/>
    <property type="molecule type" value="Genomic_DNA"/>
</dbReference>
<dbReference type="RefSeq" id="WP_313499640.1">
    <property type="nucleotide sequence ID" value="NZ_CP134879.1"/>
</dbReference>
<accession>A0AA96J7A6</accession>
<dbReference type="AlphaFoldDB" id="A0AA96J7A6"/>
<keyword evidence="2" id="KW-1185">Reference proteome</keyword>
<protein>
    <submittedName>
        <fullName evidence="1">Uncharacterized protein</fullName>
    </submittedName>
</protein>
<evidence type="ECO:0000313" key="1">
    <source>
        <dbReference type="EMBL" id="WNM25017.1"/>
    </source>
</evidence>